<dbReference type="SMART" id="SM00332">
    <property type="entry name" value="PP2Cc"/>
    <property type="match status" value="1"/>
</dbReference>
<evidence type="ECO:0000313" key="10">
    <source>
        <dbReference type="EMBL" id="TRX98260.1"/>
    </source>
</evidence>
<dbReference type="CDD" id="cd09865">
    <property type="entry name" value="PIN_ScUtp23p-like"/>
    <property type="match status" value="1"/>
</dbReference>
<dbReference type="GO" id="GO:0046872">
    <property type="term" value="F:metal ion binding"/>
    <property type="evidence" value="ECO:0007669"/>
    <property type="project" value="UniProtKB-UniRule"/>
</dbReference>
<comment type="caution">
    <text evidence="10">The sequence shown here is derived from an EMBL/GenBank/DDBJ whole genome shotgun (WGS) entry which is preliminary data.</text>
</comment>
<dbReference type="Proteomes" id="UP000319160">
    <property type="component" value="Unassembled WGS sequence"/>
</dbReference>
<proteinExistence type="inferred from homology"/>
<comment type="function">
    <text evidence="5">Involved in rRNA-processing and ribosome biogenesis.</text>
</comment>
<comment type="cofactor">
    <cofactor evidence="7">
        <name>Mg(2+)</name>
        <dbReference type="ChEBI" id="CHEBI:18420"/>
    </cofactor>
</comment>
<evidence type="ECO:0000256" key="7">
    <source>
        <dbReference type="RuleBase" id="RU366020"/>
    </source>
</evidence>
<evidence type="ECO:0000313" key="11">
    <source>
        <dbReference type="Proteomes" id="UP000319160"/>
    </source>
</evidence>
<dbReference type="Gene3D" id="3.40.50.1010">
    <property type="entry name" value="5'-nuclease"/>
    <property type="match status" value="1"/>
</dbReference>
<keyword evidence="7" id="KW-0460">Magnesium</keyword>
<keyword evidence="2" id="KW-0690">Ribosome biogenesis</keyword>
<evidence type="ECO:0000256" key="3">
    <source>
        <dbReference type="ARBA" id="ARBA00022552"/>
    </source>
</evidence>
<dbReference type="EC" id="3.1.3.16" evidence="7"/>
<dbReference type="PROSITE" id="PS51746">
    <property type="entry name" value="PPM_2"/>
    <property type="match status" value="1"/>
</dbReference>
<keyword evidence="7" id="KW-0378">Hydrolase</keyword>
<dbReference type="GO" id="GO:0032040">
    <property type="term" value="C:small-subunit processome"/>
    <property type="evidence" value="ECO:0007669"/>
    <property type="project" value="InterPro"/>
</dbReference>
<dbReference type="FunFam" id="3.60.40.10:FF:000118">
    <property type="entry name" value="Phosphatase 2C-like domain-containing protein"/>
    <property type="match status" value="1"/>
</dbReference>
<feature type="compositionally biased region" description="Acidic residues" evidence="8">
    <location>
        <begin position="632"/>
        <end position="644"/>
    </location>
</feature>
<dbReference type="Gene3D" id="3.60.40.10">
    <property type="entry name" value="PPM-type phosphatase domain"/>
    <property type="match status" value="1"/>
</dbReference>
<dbReference type="AlphaFoldDB" id="A0A553IDJ0"/>
<comment type="similarity">
    <text evidence="7">Belongs to the PP2C family.</text>
</comment>
<sequence length="747" mass="83471">MRRSSLPLLTSILGPMRRPHYYVYPRSWPRSTQQRRLISSTSALRTTGDVTTTLPDSRQRLPFQFETGFALFAKRPPRPFPPPFLSPPSGSFSDPLSTHHQSRDRRVFVHGELIRGWTNGDDAVYASDHFLCVNDGVGACLWSRLILHFWVGAMEEDIARARPPGSNYKPDPKQYLQIAYERTLEATSGPNDCLGTTTAAGAQLFYKGDLENPQSEVIPLLYVTNLGDSRVMVIRAKSQEITYKSKEQWHWFDCPRQLGTNSPDTPDKNAIVETIELTEGDICLAMSDGVIDNLWEHEIVDIVSKSVQRWEAGEGGQACGDRTYGANGGMTYIAEELMKAAKIVATDPFAESPFMEHAIEEGLASAGGKLDDISVVAALCRRNTYSDYYRYFVHCNALQERVVIKSLSDGGVSESALNVIDKKVEASTAVKHPAAKMPRAKRSKQYKRLMNQYEINFGFREPYQVLCDSQFLEAAVRSKMDIDHILKATLHGNTKLLITQCSMRWLYARKNEPGVGAVIEFAKEKIERRRCGHHPSDYPEPLKEVDCLHSVVDPSGNGVNKHRYVCAINDDEVRSSLRDGVQVVPLLYIRRSVLIMEPASSTTVKARSRDEKAKFTAELKSPGTKRKRQQEDADDEDDNGEEGGAELTNPKKKKTYGRKEPNPLSIQKKKKEHKPEHVRKASTETAAAVESAGANQDNTKQPETKEASGRKRRRKHKSKTTDIAGKDGDVQVGASTGDEQKSVSGLE</sequence>
<dbReference type="PANTHER" id="PTHR12320">
    <property type="entry name" value="PROTEIN PHOSPHATASE 2C"/>
    <property type="match status" value="1"/>
</dbReference>
<dbReference type="Pfam" id="PF04900">
    <property type="entry name" value="Fcf1"/>
    <property type="match status" value="1"/>
</dbReference>
<evidence type="ECO:0000256" key="6">
    <source>
        <dbReference type="ARBA" id="ARBA00038503"/>
    </source>
</evidence>
<evidence type="ECO:0000256" key="8">
    <source>
        <dbReference type="SAM" id="MobiDB-lite"/>
    </source>
</evidence>
<comment type="catalytic activity">
    <reaction evidence="7">
        <text>O-phospho-L-seryl-[protein] + H2O = L-seryl-[protein] + phosphate</text>
        <dbReference type="Rhea" id="RHEA:20629"/>
        <dbReference type="Rhea" id="RHEA-COMP:9863"/>
        <dbReference type="Rhea" id="RHEA-COMP:11604"/>
        <dbReference type="ChEBI" id="CHEBI:15377"/>
        <dbReference type="ChEBI" id="CHEBI:29999"/>
        <dbReference type="ChEBI" id="CHEBI:43474"/>
        <dbReference type="ChEBI" id="CHEBI:83421"/>
        <dbReference type="EC" id="3.1.3.16"/>
    </reaction>
</comment>
<feature type="compositionally biased region" description="Basic and acidic residues" evidence="8">
    <location>
        <begin position="700"/>
        <end position="709"/>
    </location>
</feature>
<feature type="compositionally biased region" description="Basic and acidic residues" evidence="8">
    <location>
        <begin position="607"/>
        <end position="617"/>
    </location>
</feature>
<evidence type="ECO:0000256" key="5">
    <source>
        <dbReference type="ARBA" id="ARBA00037300"/>
    </source>
</evidence>
<dbReference type="GO" id="GO:0004722">
    <property type="term" value="F:protein serine/threonine phosphatase activity"/>
    <property type="evidence" value="ECO:0007669"/>
    <property type="project" value="UniProtKB-EC"/>
</dbReference>
<comment type="subcellular location">
    <subcellularLocation>
        <location evidence="1">Nucleus</location>
        <location evidence="1">Nucleolus</location>
    </subcellularLocation>
</comment>
<keyword evidence="4" id="KW-0539">Nucleus</keyword>
<dbReference type="InterPro" id="IPR001932">
    <property type="entry name" value="PPM-type_phosphatase-like_dom"/>
</dbReference>
<comment type="cofactor">
    <cofactor evidence="7">
        <name>Mn(2+)</name>
        <dbReference type="ChEBI" id="CHEBI:29035"/>
    </cofactor>
</comment>
<reference evidence="11" key="1">
    <citation type="submission" date="2019-06" db="EMBL/GenBank/DDBJ databases">
        <title>Draft genome sequence of the griseofulvin-producing fungus Xylaria cubensis strain G536.</title>
        <authorList>
            <person name="Mead M.E."/>
            <person name="Raja H.A."/>
            <person name="Steenwyk J.L."/>
            <person name="Knowles S.L."/>
            <person name="Oberlies N.H."/>
            <person name="Rokas A."/>
        </authorList>
    </citation>
    <scope>NUCLEOTIDE SEQUENCE [LARGE SCALE GENOMIC DNA]</scope>
    <source>
        <strain evidence="11">G536</strain>
    </source>
</reference>
<dbReference type="EMBL" id="VFLP01000003">
    <property type="protein sequence ID" value="TRX98260.1"/>
    <property type="molecule type" value="Genomic_DNA"/>
</dbReference>
<dbReference type="Pfam" id="PF24779">
    <property type="entry name" value="UTP23_sensor"/>
    <property type="match status" value="1"/>
</dbReference>
<evidence type="ECO:0000259" key="9">
    <source>
        <dbReference type="PROSITE" id="PS51746"/>
    </source>
</evidence>
<gene>
    <name evidence="10" type="ORF">FHL15_000905</name>
</gene>
<keyword evidence="7" id="KW-0464">Manganese</keyword>
<keyword evidence="7" id="KW-0904">Protein phosphatase</keyword>
<comment type="similarity">
    <text evidence="6">Belongs to the UTP23/FCF1 family. UTP23 subfamily.</text>
</comment>
<keyword evidence="11" id="KW-1185">Reference proteome</keyword>
<dbReference type="FunFam" id="3.40.50.1010:FF:000006">
    <property type="entry name" value="rRNA-processing protein UTP23 homolog"/>
    <property type="match status" value="1"/>
</dbReference>
<dbReference type="InterPro" id="IPR006984">
    <property type="entry name" value="Fcf1/UTP23"/>
</dbReference>
<feature type="compositionally biased region" description="Basic and acidic residues" evidence="8">
    <location>
        <begin position="673"/>
        <end position="682"/>
    </location>
</feature>
<feature type="compositionally biased region" description="Low complexity" evidence="8">
    <location>
        <begin position="683"/>
        <end position="694"/>
    </location>
</feature>
<name>A0A553IDJ0_9PEZI</name>
<accession>A0A553IDJ0</accession>
<dbReference type="OrthoDB" id="25675at2759"/>
<protein>
    <recommendedName>
        <fullName evidence="7">Protein phosphatase</fullName>
        <ecNumber evidence="7">3.1.3.16</ecNumber>
    </recommendedName>
</protein>
<keyword evidence="3" id="KW-0698">rRNA processing</keyword>
<evidence type="ECO:0000256" key="2">
    <source>
        <dbReference type="ARBA" id="ARBA00022517"/>
    </source>
</evidence>
<comment type="catalytic activity">
    <reaction evidence="7">
        <text>O-phospho-L-threonyl-[protein] + H2O = L-threonyl-[protein] + phosphate</text>
        <dbReference type="Rhea" id="RHEA:47004"/>
        <dbReference type="Rhea" id="RHEA-COMP:11060"/>
        <dbReference type="Rhea" id="RHEA-COMP:11605"/>
        <dbReference type="ChEBI" id="CHEBI:15377"/>
        <dbReference type="ChEBI" id="CHEBI:30013"/>
        <dbReference type="ChEBI" id="CHEBI:43474"/>
        <dbReference type="ChEBI" id="CHEBI:61977"/>
        <dbReference type="EC" id="3.1.3.16"/>
    </reaction>
</comment>
<dbReference type="InterPro" id="IPR036457">
    <property type="entry name" value="PPM-type-like_dom_sf"/>
</dbReference>
<dbReference type="STRING" id="2512241.A0A553IDJ0"/>
<keyword evidence="7" id="KW-0479">Metal-binding</keyword>
<dbReference type="PANTHER" id="PTHR12320:SF24">
    <property type="entry name" value="PROTEIN PHOSPHATASE"/>
    <property type="match status" value="1"/>
</dbReference>
<feature type="region of interest" description="Disordered" evidence="8">
    <location>
        <begin position="601"/>
        <end position="747"/>
    </location>
</feature>
<feature type="domain" description="PPM-type phosphatase" evidence="9">
    <location>
        <begin position="108"/>
        <end position="380"/>
    </location>
</feature>
<dbReference type="GO" id="GO:0006364">
    <property type="term" value="P:rRNA processing"/>
    <property type="evidence" value="ECO:0007669"/>
    <property type="project" value="UniProtKB-KW"/>
</dbReference>
<evidence type="ECO:0000256" key="4">
    <source>
        <dbReference type="ARBA" id="ARBA00023242"/>
    </source>
</evidence>
<dbReference type="SUPFAM" id="SSF81606">
    <property type="entry name" value="PP2C-like"/>
    <property type="match status" value="1"/>
</dbReference>
<dbReference type="InterPro" id="IPR057776">
    <property type="entry name" value="UTP23_sensor"/>
</dbReference>
<dbReference type="InterPro" id="IPR039123">
    <property type="entry name" value="PPTC7"/>
</dbReference>
<evidence type="ECO:0000256" key="1">
    <source>
        <dbReference type="ARBA" id="ARBA00004604"/>
    </source>
</evidence>
<organism evidence="10 11">
    <name type="scientific">Xylaria flabelliformis</name>
    <dbReference type="NCBI Taxonomy" id="2512241"/>
    <lineage>
        <taxon>Eukaryota</taxon>
        <taxon>Fungi</taxon>
        <taxon>Dikarya</taxon>
        <taxon>Ascomycota</taxon>
        <taxon>Pezizomycotina</taxon>
        <taxon>Sordariomycetes</taxon>
        <taxon>Xylariomycetidae</taxon>
        <taxon>Xylariales</taxon>
        <taxon>Xylariaceae</taxon>
        <taxon>Xylaria</taxon>
    </lineage>
</organism>